<dbReference type="GO" id="GO:0042800">
    <property type="term" value="F:histone H3K4 methyltransferase activity"/>
    <property type="evidence" value="ECO:0007669"/>
    <property type="project" value="TreeGrafter"/>
</dbReference>
<dbReference type="GO" id="GO:0044774">
    <property type="term" value="P:mitotic DNA integrity checkpoint signaling"/>
    <property type="evidence" value="ECO:0007669"/>
    <property type="project" value="TreeGrafter"/>
</dbReference>
<dbReference type="PANTHER" id="PTHR46060">
    <property type="entry name" value="MARINER MOS1 TRANSPOSASE-LIKE PROTEIN"/>
    <property type="match status" value="1"/>
</dbReference>
<dbReference type="InterPro" id="IPR052709">
    <property type="entry name" value="Transposase-MT_Hybrid"/>
</dbReference>
<dbReference type="Pfam" id="PF17906">
    <property type="entry name" value="HTH_48"/>
    <property type="match status" value="1"/>
</dbReference>
<sequence length="117" mass="13799">MTMIDPILKIRTILGIDAKTIYEELTQALGSDTPSDRTVRRCTQRFRQEREYVNNDYRSDRPVSVLTDENIERVWQVIEDDLHSTYDDIIAEITLSHDTIERIIHDCLKTRNPCKNF</sequence>
<protein>
    <recommendedName>
        <fullName evidence="1">Mos1 transposase HTH domain-containing protein</fullName>
    </recommendedName>
</protein>
<dbReference type="GO" id="GO:0046975">
    <property type="term" value="F:histone H3K36 methyltransferase activity"/>
    <property type="evidence" value="ECO:0007669"/>
    <property type="project" value="TreeGrafter"/>
</dbReference>
<dbReference type="GO" id="GO:0000729">
    <property type="term" value="P:DNA double-strand break processing"/>
    <property type="evidence" value="ECO:0007669"/>
    <property type="project" value="TreeGrafter"/>
</dbReference>
<dbReference type="InterPro" id="IPR041426">
    <property type="entry name" value="Mos1_HTH"/>
</dbReference>
<dbReference type="GO" id="GO:0003690">
    <property type="term" value="F:double-stranded DNA binding"/>
    <property type="evidence" value="ECO:0007669"/>
    <property type="project" value="TreeGrafter"/>
</dbReference>
<dbReference type="GO" id="GO:0003697">
    <property type="term" value="F:single-stranded DNA binding"/>
    <property type="evidence" value="ECO:0007669"/>
    <property type="project" value="TreeGrafter"/>
</dbReference>
<dbReference type="GO" id="GO:0031297">
    <property type="term" value="P:replication fork processing"/>
    <property type="evidence" value="ECO:0007669"/>
    <property type="project" value="TreeGrafter"/>
</dbReference>
<organism evidence="2 3">
    <name type="scientific">Rotaria sordida</name>
    <dbReference type="NCBI Taxonomy" id="392033"/>
    <lineage>
        <taxon>Eukaryota</taxon>
        <taxon>Metazoa</taxon>
        <taxon>Spiralia</taxon>
        <taxon>Gnathifera</taxon>
        <taxon>Rotifera</taxon>
        <taxon>Eurotatoria</taxon>
        <taxon>Bdelloidea</taxon>
        <taxon>Philodinida</taxon>
        <taxon>Philodinidae</taxon>
        <taxon>Rotaria</taxon>
    </lineage>
</organism>
<proteinExistence type="predicted"/>
<dbReference type="GO" id="GO:0000014">
    <property type="term" value="F:single-stranded DNA endodeoxyribonuclease activity"/>
    <property type="evidence" value="ECO:0007669"/>
    <property type="project" value="TreeGrafter"/>
</dbReference>
<comment type="caution">
    <text evidence="2">The sequence shown here is derived from an EMBL/GenBank/DDBJ whole genome shotgun (WGS) entry which is preliminary data.</text>
</comment>
<dbReference type="PANTHER" id="PTHR46060:SF2">
    <property type="entry name" value="HISTONE-LYSINE N-METHYLTRANSFERASE SETMAR"/>
    <property type="match status" value="1"/>
</dbReference>
<dbReference type="GO" id="GO:0005634">
    <property type="term" value="C:nucleus"/>
    <property type="evidence" value="ECO:0007669"/>
    <property type="project" value="TreeGrafter"/>
</dbReference>
<dbReference type="GO" id="GO:0035861">
    <property type="term" value="C:site of double-strand break"/>
    <property type="evidence" value="ECO:0007669"/>
    <property type="project" value="TreeGrafter"/>
</dbReference>
<accession>A0A818UUU7</accession>
<reference evidence="2" key="1">
    <citation type="submission" date="2021-02" db="EMBL/GenBank/DDBJ databases">
        <authorList>
            <person name="Nowell W R."/>
        </authorList>
    </citation>
    <scope>NUCLEOTIDE SEQUENCE</scope>
</reference>
<name>A0A818UUU7_9BILA</name>
<gene>
    <name evidence="2" type="ORF">OTI717_LOCUS12697</name>
</gene>
<dbReference type="Proteomes" id="UP000663823">
    <property type="component" value="Unassembled WGS sequence"/>
</dbReference>
<dbReference type="EMBL" id="CAJOAX010001295">
    <property type="protein sequence ID" value="CAF3703519.1"/>
    <property type="molecule type" value="Genomic_DNA"/>
</dbReference>
<evidence type="ECO:0000259" key="1">
    <source>
        <dbReference type="Pfam" id="PF17906"/>
    </source>
</evidence>
<evidence type="ECO:0000313" key="3">
    <source>
        <dbReference type="Proteomes" id="UP000663823"/>
    </source>
</evidence>
<dbReference type="InterPro" id="IPR009057">
    <property type="entry name" value="Homeodomain-like_sf"/>
</dbReference>
<dbReference type="GO" id="GO:0000793">
    <property type="term" value="C:condensed chromosome"/>
    <property type="evidence" value="ECO:0007669"/>
    <property type="project" value="TreeGrafter"/>
</dbReference>
<feature type="domain" description="Mos1 transposase HTH" evidence="1">
    <location>
        <begin position="17"/>
        <end position="49"/>
    </location>
</feature>
<dbReference type="AlphaFoldDB" id="A0A818UUU7"/>
<dbReference type="GO" id="GO:0044547">
    <property type="term" value="F:DNA topoisomerase binding"/>
    <property type="evidence" value="ECO:0007669"/>
    <property type="project" value="TreeGrafter"/>
</dbReference>
<dbReference type="SUPFAM" id="SSF46689">
    <property type="entry name" value="Homeodomain-like"/>
    <property type="match status" value="1"/>
</dbReference>
<dbReference type="GO" id="GO:0006303">
    <property type="term" value="P:double-strand break repair via nonhomologous end joining"/>
    <property type="evidence" value="ECO:0007669"/>
    <property type="project" value="TreeGrafter"/>
</dbReference>
<evidence type="ECO:0000313" key="2">
    <source>
        <dbReference type="EMBL" id="CAF3703519.1"/>
    </source>
</evidence>
<dbReference type="GO" id="GO:0015074">
    <property type="term" value="P:DNA integration"/>
    <property type="evidence" value="ECO:0007669"/>
    <property type="project" value="TreeGrafter"/>
</dbReference>